<sequence length="382" mass="44079">MTKLRQWTTFALAPLWRWKWLFLLCLAATLSYNLFAISDETSYNPDQVANLSRLQPCPVARYASYGWPLHFERRMYSNVFSTSRRAIWTDVIWFSTWRGCVNVAVAIAISLLVTSIVAYRFASWRRWQFGIRDLGVLTIAIALLFAIGRHWESAYQVDRRYLESLQPHGIQVGRDYTESFWFRRPWRDAGLISSDAASPATLYFQLPSKHRPGSVDPDMNQLLLDAAAQRRQIRHPIRWMSFQDVPLNDAGLAALGQIAPSSDRLHLTPSDDLTDQATATIVRAWPTLIDLKFGSPALTRQTLDTLQELPQLELLAIADCSGDVTPEDLQLLEELPHLRRLGLSESLLERMSPAQLRRWSDRGVELYRAWYFHSYWYDIAYP</sequence>
<accession>A0A9X1MN20</accession>
<proteinExistence type="predicted"/>
<dbReference type="Proteomes" id="UP001139103">
    <property type="component" value="Unassembled WGS sequence"/>
</dbReference>
<evidence type="ECO:0000313" key="2">
    <source>
        <dbReference type="EMBL" id="MCC9629297.1"/>
    </source>
</evidence>
<dbReference type="Gene3D" id="3.80.10.10">
    <property type="entry name" value="Ribonuclease Inhibitor"/>
    <property type="match status" value="1"/>
</dbReference>
<keyword evidence="1" id="KW-1133">Transmembrane helix</keyword>
<dbReference type="EMBL" id="JAJKFT010000010">
    <property type="protein sequence ID" value="MCC9629297.1"/>
    <property type="molecule type" value="Genomic_DNA"/>
</dbReference>
<dbReference type="RefSeq" id="WP_230219158.1">
    <property type="nucleotide sequence ID" value="NZ_JAJKFT010000010.1"/>
</dbReference>
<name>A0A9X1MN20_9BACT</name>
<evidence type="ECO:0000256" key="1">
    <source>
        <dbReference type="SAM" id="Phobius"/>
    </source>
</evidence>
<protein>
    <submittedName>
        <fullName evidence="2">Uncharacterized protein</fullName>
    </submittedName>
</protein>
<feature type="transmembrane region" description="Helical" evidence="1">
    <location>
        <begin position="134"/>
        <end position="151"/>
    </location>
</feature>
<comment type="caution">
    <text evidence="2">The sequence shown here is derived from an EMBL/GenBank/DDBJ whole genome shotgun (WGS) entry which is preliminary data.</text>
</comment>
<dbReference type="AlphaFoldDB" id="A0A9X1MN20"/>
<gene>
    <name evidence="2" type="ORF">LOC68_12910</name>
</gene>
<reference evidence="2" key="1">
    <citation type="submission" date="2021-11" db="EMBL/GenBank/DDBJ databases">
        <title>Genome sequence.</title>
        <authorList>
            <person name="Sun Q."/>
        </authorList>
    </citation>
    <scope>NUCLEOTIDE SEQUENCE</scope>
    <source>
        <strain evidence="2">JC732</strain>
    </source>
</reference>
<keyword evidence="3" id="KW-1185">Reference proteome</keyword>
<organism evidence="2 3">
    <name type="scientific">Blastopirellula sediminis</name>
    <dbReference type="NCBI Taxonomy" id="2894196"/>
    <lineage>
        <taxon>Bacteria</taxon>
        <taxon>Pseudomonadati</taxon>
        <taxon>Planctomycetota</taxon>
        <taxon>Planctomycetia</taxon>
        <taxon>Pirellulales</taxon>
        <taxon>Pirellulaceae</taxon>
        <taxon>Blastopirellula</taxon>
    </lineage>
</organism>
<dbReference type="SUPFAM" id="SSF52047">
    <property type="entry name" value="RNI-like"/>
    <property type="match status" value="1"/>
</dbReference>
<evidence type="ECO:0000313" key="3">
    <source>
        <dbReference type="Proteomes" id="UP001139103"/>
    </source>
</evidence>
<keyword evidence="1" id="KW-0812">Transmembrane</keyword>
<keyword evidence="1" id="KW-0472">Membrane</keyword>
<dbReference type="InterPro" id="IPR032675">
    <property type="entry name" value="LRR_dom_sf"/>
</dbReference>
<feature type="transmembrane region" description="Helical" evidence="1">
    <location>
        <begin position="103"/>
        <end position="122"/>
    </location>
</feature>